<dbReference type="InterPro" id="IPR050858">
    <property type="entry name" value="Mal-CoA-ACP_Trans/PKS_FabD"/>
</dbReference>
<accession>A0ABU2HA75</accession>
<reference evidence="8" key="1">
    <citation type="submission" date="2023-07" db="EMBL/GenBank/DDBJ databases">
        <title>Novel species in the genus Lipingzhangella isolated from Sambhar Salt Lake.</title>
        <authorList>
            <person name="Jiya N."/>
            <person name="Kajale S."/>
            <person name="Sharma A."/>
        </authorList>
    </citation>
    <scope>NUCLEOTIDE SEQUENCE [LARGE SCALE GENOMIC DNA]</scope>
    <source>
        <strain evidence="8">LS1_29</strain>
    </source>
</reference>
<evidence type="ECO:0000259" key="6">
    <source>
        <dbReference type="PROSITE" id="PS50075"/>
    </source>
</evidence>
<dbReference type="Gene3D" id="3.40.366.10">
    <property type="entry name" value="Malonyl-Coenzyme A Acyl Carrier Protein, domain 2"/>
    <property type="match status" value="1"/>
</dbReference>
<dbReference type="EC" id="2.3.1.39" evidence="1"/>
<keyword evidence="3 7" id="KW-0012">Acyltransferase</keyword>
<evidence type="ECO:0000313" key="8">
    <source>
        <dbReference type="Proteomes" id="UP001250214"/>
    </source>
</evidence>
<feature type="compositionally biased region" description="Acidic residues" evidence="5">
    <location>
        <begin position="348"/>
        <end position="358"/>
    </location>
</feature>
<dbReference type="PROSITE" id="PS50075">
    <property type="entry name" value="CARRIER"/>
    <property type="match status" value="1"/>
</dbReference>
<dbReference type="Gene3D" id="1.10.1200.10">
    <property type="entry name" value="ACP-like"/>
    <property type="match status" value="1"/>
</dbReference>
<dbReference type="InterPro" id="IPR001227">
    <property type="entry name" value="Ac_transferase_dom_sf"/>
</dbReference>
<dbReference type="PANTHER" id="PTHR42681:SF1">
    <property type="entry name" value="MALONYL-COA-ACYL CARRIER PROTEIN TRANSACYLASE, MITOCHONDRIAL"/>
    <property type="match status" value="1"/>
</dbReference>
<dbReference type="PANTHER" id="PTHR42681">
    <property type="entry name" value="MALONYL-COA-ACYL CARRIER PROTEIN TRANSACYLASE, MITOCHONDRIAL"/>
    <property type="match status" value="1"/>
</dbReference>
<evidence type="ECO:0000256" key="2">
    <source>
        <dbReference type="ARBA" id="ARBA00022679"/>
    </source>
</evidence>
<keyword evidence="2" id="KW-0808">Transferase</keyword>
<evidence type="ECO:0000256" key="4">
    <source>
        <dbReference type="ARBA" id="ARBA00048462"/>
    </source>
</evidence>
<dbReference type="InterPro" id="IPR016035">
    <property type="entry name" value="Acyl_Trfase/lysoPLipase"/>
</dbReference>
<evidence type="ECO:0000256" key="3">
    <source>
        <dbReference type="ARBA" id="ARBA00023315"/>
    </source>
</evidence>
<gene>
    <name evidence="7" type="ORF">RIF23_18085</name>
</gene>
<comment type="catalytic activity">
    <reaction evidence="4">
        <text>holo-[ACP] + malonyl-CoA = malonyl-[ACP] + CoA</text>
        <dbReference type="Rhea" id="RHEA:41792"/>
        <dbReference type="Rhea" id="RHEA-COMP:9623"/>
        <dbReference type="Rhea" id="RHEA-COMP:9685"/>
        <dbReference type="ChEBI" id="CHEBI:57287"/>
        <dbReference type="ChEBI" id="CHEBI:57384"/>
        <dbReference type="ChEBI" id="CHEBI:64479"/>
        <dbReference type="ChEBI" id="CHEBI:78449"/>
        <dbReference type="EC" id="2.3.1.39"/>
    </reaction>
</comment>
<protein>
    <recommendedName>
        <fullName evidence="1">[acyl-carrier-protein] S-malonyltransferase</fullName>
        <ecNumber evidence="1">2.3.1.39</ecNumber>
    </recommendedName>
</protein>
<dbReference type="RefSeq" id="WP_310913773.1">
    <property type="nucleotide sequence ID" value="NZ_JAVLVT010000010.1"/>
</dbReference>
<proteinExistence type="predicted"/>
<keyword evidence="8" id="KW-1185">Reference proteome</keyword>
<dbReference type="GO" id="GO:0016746">
    <property type="term" value="F:acyltransferase activity"/>
    <property type="evidence" value="ECO:0007669"/>
    <property type="project" value="UniProtKB-KW"/>
</dbReference>
<feature type="region of interest" description="Disordered" evidence="5">
    <location>
        <begin position="320"/>
        <end position="367"/>
    </location>
</feature>
<evidence type="ECO:0000256" key="5">
    <source>
        <dbReference type="SAM" id="MobiDB-lite"/>
    </source>
</evidence>
<dbReference type="InterPro" id="IPR036736">
    <property type="entry name" value="ACP-like_sf"/>
</dbReference>
<dbReference type="InterPro" id="IPR016036">
    <property type="entry name" value="Malonyl_transacylase_ACP-bd"/>
</dbReference>
<dbReference type="SUPFAM" id="SSF55048">
    <property type="entry name" value="Probable ACP-binding domain of malonyl-CoA ACP transacylase"/>
    <property type="match status" value="1"/>
</dbReference>
<dbReference type="SMART" id="SM00827">
    <property type="entry name" value="PKS_AT"/>
    <property type="match status" value="1"/>
</dbReference>
<evidence type="ECO:0000256" key="1">
    <source>
        <dbReference type="ARBA" id="ARBA00013258"/>
    </source>
</evidence>
<evidence type="ECO:0000313" key="7">
    <source>
        <dbReference type="EMBL" id="MDS1272202.1"/>
    </source>
</evidence>
<comment type="caution">
    <text evidence="7">The sequence shown here is derived from an EMBL/GenBank/DDBJ whole genome shotgun (WGS) entry which is preliminary data.</text>
</comment>
<feature type="domain" description="Carrier" evidence="6">
    <location>
        <begin position="369"/>
        <end position="446"/>
    </location>
</feature>
<dbReference type="InterPro" id="IPR009081">
    <property type="entry name" value="PP-bd_ACP"/>
</dbReference>
<dbReference type="InterPro" id="IPR014043">
    <property type="entry name" value="Acyl_transferase_dom"/>
</dbReference>
<dbReference type="EMBL" id="JAVLVT010000010">
    <property type="protein sequence ID" value="MDS1272202.1"/>
    <property type="molecule type" value="Genomic_DNA"/>
</dbReference>
<dbReference type="Proteomes" id="UP001250214">
    <property type="component" value="Unassembled WGS sequence"/>
</dbReference>
<dbReference type="Pfam" id="PF00550">
    <property type="entry name" value="PP-binding"/>
    <property type="match status" value="1"/>
</dbReference>
<dbReference type="SUPFAM" id="SSF52151">
    <property type="entry name" value="FabD/lysophospholipase-like"/>
    <property type="match status" value="1"/>
</dbReference>
<name>A0ABU2HA75_9ACTN</name>
<organism evidence="7 8">
    <name type="scientific">Lipingzhangella rawalii</name>
    <dbReference type="NCBI Taxonomy" id="2055835"/>
    <lineage>
        <taxon>Bacteria</taxon>
        <taxon>Bacillati</taxon>
        <taxon>Actinomycetota</taxon>
        <taxon>Actinomycetes</taxon>
        <taxon>Streptosporangiales</taxon>
        <taxon>Nocardiopsidaceae</taxon>
        <taxon>Lipingzhangella</taxon>
    </lineage>
</organism>
<dbReference type="Pfam" id="PF00698">
    <property type="entry name" value="Acyl_transf_1"/>
    <property type="match status" value="1"/>
</dbReference>
<sequence length="454" mass="49326">METRTAFLFPGQGSYIPGILSGIVERSPRAERVLATVDEVCTAEGRSPVSHLLRDTNSPSLAELSAERPDDLELVLFTGGVAAAEILAHLGLRADVVAGHSFGEISALTFAGALNVSAVVRLILRRQQAFRDASPPEGGMIALKLDARRTEHLVGLIDHPHLVLAVDNGPDQCVVSGPSELLTEVYQVAHAAGVDGTRLRVAHPFHNPVLREVADRLGTHTADLPFQAPRIPTYSALLGRYMTTAEDMRELAHVHLVRPVRFHNALLHLHRDGVRKFVESGPRDALTTVVDSCLPRHLTCVAPLRHRVSMAQLESLVFQEDKTPSAAEPVPPHNDSPASEASRLPAEAADESPVEQPEDAGGTALPADGDIRRELSRLYATHLELPEELITDDIDLEADLGIDSIKQLEVFAKARDRFGLPEPPEDLRVTSYTTLPEIIELIRRLASTAPAPQE</sequence>
<dbReference type="SUPFAM" id="SSF47336">
    <property type="entry name" value="ACP-like"/>
    <property type="match status" value="1"/>
</dbReference>